<proteinExistence type="inferred from homology"/>
<accession>A0A427XQU4</accession>
<dbReference type="RefSeq" id="XP_028475887.1">
    <property type="nucleotide sequence ID" value="XM_028623913.1"/>
</dbReference>
<dbReference type="GO" id="GO:0000329">
    <property type="term" value="C:fungal-type vacuole membrane"/>
    <property type="evidence" value="ECO:0007669"/>
    <property type="project" value="TreeGrafter"/>
</dbReference>
<dbReference type="EMBL" id="RSCE01000007">
    <property type="protein sequence ID" value="RSH81168.1"/>
    <property type="molecule type" value="Genomic_DNA"/>
</dbReference>
<dbReference type="Pfam" id="PF11698">
    <property type="entry name" value="V-ATPase_H_C"/>
    <property type="match status" value="1"/>
</dbReference>
<dbReference type="Gene3D" id="1.25.10.10">
    <property type="entry name" value="Leucine-rich Repeat Variant"/>
    <property type="match status" value="1"/>
</dbReference>
<dbReference type="Gene3D" id="1.25.40.150">
    <property type="entry name" value="V-type ATPase, subunit H, C-terminal domain"/>
    <property type="match status" value="1"/>
</dbReference>
<dbReference type="InterPro" id="IPR038497">
    <property type="entry name" value="ATPase_V1-cplx_hsu_C_sf"/>
</dbReference>
<dbReference type="Proteomes" id="UP000279236">
    <property type="component" value="Unassembled WGS sequence"/>
</dbReference>
<dbReference type="GO" id="GO:0046961">
    <property type="term" value="F:proton-transporting ATPase activity, rotational mechanism"/>
    <property type="evidence" value="ECO:0007669"/>
    <property type="project" value="UniProtKB-UniRule"/>
</dbReference>
<protein>
    <recommendedName>
        <fullName evidence="5">V-type proton ATPase subunit H</fullName>
    </recommendedName>
</protein>
<dbReference type="Pfam" id="PF03224">
    <property type="entry name" value="V-ATPase_H_N"/>
    <property type="match status" value="1"/>
</dbReference>
<comment type="subunit">
    <text evidence="5">V-ATPase is a heteromultimeric enzyme made up of two complexes: the ATP-hydrolytic V1 complex and the proton translocation V0 complex.</text>
</comment>
<comment type="caution">
    <text evidence="7">The sequence shown here is derived from an EMBL/GenBank/DDBJ whole genome shotgun (WGS) entry which is preliminary data.</text>
</comment>
<evidence type="ECO:0000259" key="6">
    <source>
        <dbReference type="Pfam" id="PF11698"/>
    </source>
</evidence>
<comment type="function">
    <text evidence="5">Subunit of the V1 complex of vacuolar(H+)-ATPase (V-ATPase), a multisubunit enzyme composed of a peripheral complex (V1) that hydrolyzes ATP and a membrane integral complex (V0) that translocates protons. V-ATPase is responsible for acidifying and maintaining the pH of intracellular compartments.</text>
</comment>
<organism evidence="7 8">
    <name type="scientific">Apiotrichum porosum</name>
    <dbReference type="NCBI Taxonomy" id="105984"/>
    <lineage>
        <taxon>Eukaryota</taxon>
        <taxon>Fungi</taxon>
        <taxon>Dikarya</taxon>
        <taxon>Basidiomycota</taxon>
        <taxon>Agaricomycotina</taxon>
        <taxon>Tremellomycetes</taxon>
        <taxon>Trichosporonales</taxon>
        <taxon>Trichosporonaceae</taxon>
        <taxon>Apiotrichum</taxon>
    </lineage>
</organism>
<dbReference type="GO" id="GO:0000221">
    <property type="term" value="C:vacuolar proton-transporting V-type ATPase, V1 domain"/>
    <property type="evidence" value="ECO:0007669"/>
    <property type="project" value="UniProtKB-UniRule"/>
</dbReference>
<dbReference type="InterPro" id="IPR004908">
    <property type="entry name" value="ATPase_V1-cplx_hsu"/>
</dbReference>
<reference evidence="7 8" key="1">
    <citation type="submission" date="2018-11" db="EMBL/GenBank/DDBJ databases">
        <title>Genome sequence of Apiotrichum porosum DSM 27194.</title>
        <authorList>
            <person name="Aliyu H."/>
            <person name="Gorte O."/>
            <person name="Ochsenreither K."/>
        </authorList>
    </citation>
    <scope>NUCLEOTIDE SEQUENCE [LARGE SCALE GENOMIC DNA]</scope>
    <source>
        <strain evidence="7 8">DSM 27194</strain>
    </source>
</reference>
<keyword evidence="2 5" id="KW-0813">Transport</keyword>
<keyword evidence="4 5" id="KW-0406">Ion transport</keyword>
<evidence type="ECO:0000256" key="1">
    <source>
        <dbReference type="ARBA" id="ARBA00008613"/>
    </source>
</evidence>
<evidence type="ECO:0000313" key="7">
    <source>
        <dbReference type="EMBL" id="RSH81168.1"/>
    </source>
</evidence>
<dbReference type="PANTHER" id="PTHR10698:SF0">
    <property type="entry name" value="V-TYPE PROTON ATPASE SUBUNIT H"/>
    <property type="match status" value="1"/>
</dbReference>
<feature type="domain" description="ATPase V1 complex subunit H C-terminal" evidence="6">
    <location>
        <begin position="325"/>
        <end position="442"/>
    </location>
</feature>
<dbReference type="PANTHER" id="PTHR10698">
    <property type="entry name" value="V-TYPE PROTON ATPASE SUBUNIT H"/>
    <property type="match status" value="1"/>
</dbReference>
<keyword evidence="3 5" id="KW-0375">Hydrogen ion transport</keyword>
<comment type="similarity">
    <text evidence="1 5">Belongs to the V-ATPase H subunit family.</text>
</comment>
<dbReference type="InterPro" id="IPR011989">
    <property type="entry name" value="ARM-like"/>
</dbReference>
<dbReference type="AlphaFoldDB" id="A0A427XQU4"/>
<name>A0A427XQU4_9TREE</name>
<evidence type="ECO:0000313" key="8">
    <source>
        <dbReference type="Proteomes" id="UP000279236"/>
    </source>
</evidence>
<dbReference type="SUPFAM" id="SSF48371">
    <property type="entry name" value="ARM repeat"/>
    <property type="match status" value="1"/>
</dbReference>
<evidence type="ECO:0000256" key="5">
    <source>
        <dbReference type="PIRNR" id="PIRNR032184"/>
    </source>
</evidence>
<evidence type="ECO:0000256" key="2">
    <source>
        <dbReference type="ARBA" id="ARBA00022448"/>
    </source>
</evidence>
<dbReference type="PIRSF" id="PIRSF032184">
    <property type="entry name" value="ATPase_V1_H"/>
    <property type="match status" value="1"/>
</dbReference>
<evidence type="ECO:0000256" key="4">
    <source>
        <dbReference type="ARBA" id="ARBA00023065"/>
    </source>
</evidence>
<dbReference type="GeneID" id="39593148"/>
<keyword evidence="8" id="KW-1185">Reference proteome</keyword>
<sequence>MTAVVAIPPPFFSPYLDDQLSKLAAKQIPWEGYQRAKLLSQEECTLLRSLEKLPAGQRSTLFSTQGAQYAKLYIDLLRKLQRVDTVQAVLVSISNMLSDFSTIQYYHDLSKTDPLDPYQPIVKCLTMDTDEEFVHLESLRILALLIATDDNDFPEQLLPALLAAISKLLNGSRQQPRDIAAQVLNAVLGKKQMRSAVWAEGTCISGLVKWLKETPTPQQQYSAICCIWQLSYEEDAANGLDKKYDIVSLFIEIAKSAVKEKVIRVVVATFRNLLLIAPAANLPSMFVVRLLPFVQSLNERNWSDEDIVEDLDYLKEELKTRLDGLTTYDEYVSELESGHLVWSPAHESDDFWRLNTSRILNEGDGKLVKRLVELITTSKEPVVLAVACSDVAKFAKYGGDRAKQLMTKLGGKTRVMELMTHANPDVRYHSLIAVQQLLSQHWLD</sequence>
<evidence type="ECO:0000256" key="3">
    <source>
        <dbReference type="ARBA" id="ARBA00022781"/>
    </source>
</evidence>
<dbReference type="InterPro" id="IPR011987">
    <property type="entry name" value="ATPase_V1-cplx_hsu_C"/>
</dbReference>
<gene>
    <name evidence="7" type="primary">VMA13</name>
    <name evidence="7" type="ORF">EHS24_008605</name>
</gene>
<dbReference type="STRING" id="105984.A0A427XQU4"/>
<dbReference type="OrthoDB" id="10263554at2759"/>
<dbReference type="InterPro" id="IPR016024">
    <property type="entry name" value="ARM-type_fold"/>
</dbReference>